<dbReference type="EMBL" id="JAUBDI010000015">
    <property type="protein sequence ID" value="MDW0114337.1"/>
    <property type="molecule type" value="Genomic_DNA"/>
</dbReference>
<feature type="transmembrane region" description="Helical" evidence="1">
    <location>
        <begin position="46"/>
        <end position="66"/>
    </location>
</feature>
<evidence type="ECO:0000313" key="2">
    <source>
        <dbReference type="EMBL" id="MDW0114337.1"/>
    </source>
</evidence>
<keyword evidence="3" id="KW-1185">Reference proteome</keyword>
<organism evidence="2 3">
    <name type="scientific">Sporosarcina saromensis</name>
    <dbReference type="NCBI Taxonomy" id="359365"/>
    <lineage>
        <taxon>Bacteria</taxon>
        <taxon>Bacillati</taxon>
        <taxon>Bacillota</taxon>
        <taxon>Bacilli</taxon>
        <taxon>Bacillales</taxon>
        <taxon>Caryophanaceae</taxon>
        <taxon>Sporosarcina</taxon>
    </lineage>
</organism>
<evidence type="ECO:0000313" key="3">
    <source>
        <dbReference type="Proteomes" id="UP001282284"/>
    </source>
</evidence>
<feature type="transmembrane region" description="Helical" evidence="1">
    <location>
        <begin position="21"/>
        <end position="40"/>
    </location>
</feature>
<comment type="caution">
    <text evidence="2">The sequence shown here is derived from an EMBL/GenBank/DDBJ whole genome shotgun (WGS) entry which is preliminary data.</text>
</comment>
<gene>
    <name evidence="2" type="ORF">QT711_14155</name>
</gene>
<dbReference type="Proteomes" id="UP001282284">
    <property type="component" value="Unassembled WGS sequence"/>
</dbReference>
<sequence length="185" mass="20722">MNLSTEPDKIIEIDLPKVAKKGLLLTILSLVVLLVVLALIQQELSFTITFWSIFLFIIGYIVLIIFHELFHLIGFRLYGKVPWKSMIVGVNLKLGIAYATTNVPMTNQAIRKALLLPFWTTGILPAVIGLALENGLLIGLAAFLIGGAAGDFAMYKELRKLPDDWLVKDDPEQPKLYLYEPTRLQ</sequence>
<keyword evidence="1" id="KW-0812">Transmembrane</keyword>
<reference evidence="2 3" key="1">
    <citation type="submission" date="2023-06" db="EMBL/GenBank/DDBJ databases">
        <title>Sporosarcina sp. nov., isolated from Korean traditional fermented seafood 'Jeotgal'.</title>
        <authorList>
            <person name="Yang A.I."/>
            <person name="Shin N.-R."/>
        </authorList>
    </citation>
    <scope>NUCLEOTIDE SEQUENCE [LARGE SCALE GENOMIC DNA]</scope>
    <source>
        <strain evidence="2 3">KCTC13119</strain>
    </source>
</reference>
<keyword evidence="1" id="KW-1133">Transmembrane helix</keyword>
<dbReference type="Pfam" id="PF11667">
    <property type="entry name" value="DUF3267"/>
    <property type="match status" value="1"/>
</dbReference>
<accession>A0ABU4GFF1</accession>
<keyword evidence="1" id="KW-0472">Membrane</keyword>
<dbReference type="InterPro" id="IPR021683">
    <property type="entry name" value="DUF3267"/>
</dbReference>
<dbReference type="RefSeq" id="WP_317945295.1">
    <property type="nucleotide sequence ID" value="NZ_JAUBDI010000015.1"/>
</dbReference>
<protein>
    <submittedName>
        <fullName evidence="2">DUF3267 domain-containing protein</fullName>
    </submittedName>
</protein>
<evidence type="ECO:0000256" key="1">
    <source>
        <dbReference type="SAM" id="Phobius"/>
    </source>
</evidence>
<name>A0ABU4GFF1_9BACL</name>
<proteinExistence type="predicted"/>